<protein>
    <submittedName>
        <fullName evidence="1">Uncharacterized protein</fullName>
    </submittedName>
</protein>
<reference evidence="1" key="1">
    <citation type="submission" date="2016-10" db="EMBL/GenBank/DDBJ databases">
        <title>Sequence of Gallionella enrichment culture.</title>
        <authorList>
            <person name="Poehlein A."/>
            <person name="Muehling M."/>
            <person name="Daniel R."/>
        </authorList>
    </citation>
    <scope>NUCLEOTIDE SEQUENCE</scope>
</reference>
<dbReference type="EMBL" id="MLJW01000011">
    <property type="protein sequence ID" value="OIR14612.1"/>
    <property type="molecule type" value="Genomic_DNA"/>
</dbReference>
<organism evidence="1">
    <name type="scientific">mine drainage metagenome</name>
    <dbReference type="NCBI Taxonomy" id="410659"/>
    <lineage>
        <taxon>unclassified sequences</taxon>
        <taxon>metagenomes</taxon>
        <taxon>ecological metagenomes</taxon>
    </lineage>
</organism>
<comment type="caution">
    <text evidence="1">The sequence shown here is derived from an EMBL/GenBank/DDBJ whole genome shotgun (WGS) entry which is preliminary data.</text>
</comment>
<dbReference type="AlphaFoldDB" id="A0A1J5TLN1"/>
<accession>A0A1J5TLN1</accession>
<proteinExistence type="predicted"/>
<name>A0A1J5TLN1_9ZZZZ</name>
<gene>
    <name evidence="1" type="ORF">GALL_44160</name>
</gene>
<sequence>MSPLWRDELHITLSPDHAAMVRFGRGLRPVVTARREIACAPPALDEAPWTKAIESLEAGLHGIAGGRCDVRVVLSNHFVRYALVPWSEQISDREEEQAFVRHCFAQTYGENAQRWAVRMSPCGYGETQVASAIDQALLEGLERVFRSHGVRLVSVQPLFTTLFNQWRRQLPPSVVWFVVAEPGRLCVSRLQHGAWRTLRAVKTGEDWQETLTRLLEREYLISESGAERGEVYLCGPDASGEADLPGWMVHPLRAAPDTGRVPEVILQRA</sequence>
<evidence type="ECO:0000313" key="1">
    <source>
        <dbReference type="EMBL" id="OIR14612.1"/>
    </source>
</evidence>